<dbReference type="RefSeq" id="XP_003111897.2">
    <property type="nucleotide sequence ID" value="XM_003111849.2"/>
</dbReference>
<dbReference type="FunCoup" id="E3LVI1">
    <property type="interactions" value="1155"/>
</dbReference>
<dbReference type="OrthoDB" id="5849762at2759"/>
<dbReference type="CTD" id="9812739"/>
<dbReference type="AlphaFoldDB" id="E3LVI1"/>
<dbReference type="GeneID" id="9812739"/>
<evidence type="ECO:0000313" key="2">
    <source>
        <dbReference type="Proteomes" id="UP000008281"/>
    </source>
</evidence>
<name>E3LVI1_CAERE</name>
<dbReference type="PANTHER" id="PTHR31006">
    <property type="entry name" value="F-BOX DOMAIN-CONTAINING PROTEIN-RELATED-RELATED"/>
    <property type="match status" value="1"/>
</dbReference>
<dbReference type="OMA" id="TDNPSKH"/>
<proteinExistence type="predicted"/>
<dbReference type="HOGENOM" id="CLU_069894_0_0_1"/>
<evidence type="ECO:0000313" key="1">
    <source>
        <dbReference type="EMBL" id="EFP12331.1"/>
    </source>
</evidence>
<accession>E3LVI1</accession>
<dbReference type="eggNOG" id="ENOG502TG07">
    <property type="taxonomic scope" value="Eukaryota"/>
</dbReference>
<dbReference type="PANTHER" id="PTHR31006:SF3">
    <property type="entry name" value="F-BOX DOMAIN-CONTAINING PROTEIN-RELATED"/>
    <property type="match status" value="1"/>
</dbReference>
<sequence>MGNEMSSPKTLTSFEKWNDLPPEMKLECIDHLDFKTRFLLRSTSRTERALVDAHQFQMGHVQMQGLLPYPINAIIPSGYDAQKLTIIPSLNSQKEIYVISVRNATRFTETIVPLLVFILKTSIISEFSIEMIRQRDWVNVFGNMLEPASFRIKNFHGVILSHQETMFFVSKLHSINESIHLDANGCQKFPMERLIEDPAILNAKLLGIRDLPNKDAVWKLAEKWIENDSPIGTTFRVTSTNHHSFHQFAVVFKDRLISETNEEILIKTDNPSKHILLKLARRCRVSRPLICIVVSSETKELEFETFGKWVTKKMMPLSEYLSFLFVEDMNEEDDLNGSSFIILMLHCVWLLITMILKCLFGRN</sequence>
<organism evidence="2">
    <name type="scientific">Caenorhabditis remanei</name>
    <name type="common">Caenorhabditis vulgaris</name>
    <dbReference type="NCBI Taxonomy" id="31234"/>
    <lineage>
        <taxon>Eukaryota</taxon>
        <taxon>Metazoa</taxon>
        <taxon>Ecdysozoa</taxon>
        <taxon>Nematoda</taxon>
        <taxon>Chromadorea</taxon>
        <taxon>Rhabditida</taxon>
        <taxon>Rhabditina</taxon>
        <taxon>Rhabditomorpha</taxon>
        <taxon>Rhabditoidea</taxon>
        <taxon>Rhabditidae</taxon>
        <taxon>Peloderinae</taxon>
        <taxon>Caenorhabditis</taxon>
    </lineage>
</organism>
<dbReference type="Proteomes" id="UP000008281">
    <property type="component" value="Unassembled WGS sequence"/>
</dbReference>
<gene>
    <name evidence="1" type="primary">Cre-fbxa-145</name>
    <name evidence="1" type="ORF">CRE_29739</name>
</gene>
<protein>
    <submittedName>
        <fullName evidence="1">CRE-FBXA-145 protein</fullName>
    </submittedName>
</protein>
<keyword evidence="2" id="KW-1185">Reference proteome</keyword>
<dbReference type="Pfam" id="PF00646">
    <property type="entry name" value="F-box"/>
    <property type="match status" value="1"/>
</dbReference>
<dbReference type="KEGG" id="crq:GCK72_002563"/>
<dbReference type="InterPro" id="IPR042317">
    <property type="entry name" value="She-1-like"/>
</dbReference>
<reference evidence="1" key="1">
    <citation type="submission" date="2007-07" db="EMBL/GenBank/DDBJ databases">
        <title>PCAP assembly of the Caenorhabditis remanei genome.</title>
        <authorList>
            <consortium name="The Caenorhabditis remanei Sequencing Consortium"/>
            <person name="Wilson R.K."/>
        </authorList>
    </citation>
    <scope>NUCLEOTIDE SEQUENCE [LARGE SCALE GENOMIC DNA]</scope>
    <source>
        <strain evidence="1">PB4641</strain>
    </source>
</reference>
<dbReference type="InterPro" id="IPR001810">
    <property type="entry name" value="F-box_dom"/>
</dbReference>
<dbReference type="EMBL" id="DS268416">
    <property type="protein sequence ID" value="EFP12331.1"/>
    <property type="molecule type" value="Genomic_DNA"/>
</dbReference>